<dbReference type="Proteomes" id="UP000596661">
    <property type="component" value="Chromosome 5"/>
</dbReference>
<reference evidence="1" key="1">
    <citation type="submission" date="2018-11" db="EMBL/GenBank/DDBJ databases">
        <authorList>
            <person name="Grassa J C."/>
        </authorList>
    </citation>
    <scope>NUCLEOTIDE SEQUENCE [LARGE SCALE GENOMIC DNA]</scope>
</reference>
<proteinExistence type="predicted"/>
<keyword evidence="2" id="KW-1185">Reference proteome</keyword>
<accession>A0A803PM28</accession>
<protein>
    <submittedName>
        <fullName evidence="1">Uncharacterized protein</fullName>
    </submittedName>
</protein>
<dbReference type="Gramene" id="evm.model.05.1626">
    <property type="protein sequence ID" value="cds.evm.model.05.1626"/>
    <property type="gene ID" value="evm.TU.05.1626"/>
</dbReference>
<name>A0A803PM28_CANSA</name>
<reference evidence="1" key="2">
    <citation type="submission" date="2021-03" db="UniProtKB">
        <authorList>
            <consortium name="EnsemblPlants"/>
        </authorList>
    </citation>
    <scope>IDENTIFICATION</scope>
</reference>
<dbReference type="EMBL" id="UZAU01000542">
    <property type="status" value="NOT_ANNOTATED_CDS"/>
    <property type="molecule type" value="Genomic_DNA"/>
</dbReference>
<dbReference type="AlphaFoldDB" id="A0A803PM28"/>
<dbReference type="EnsemblPlants" id="evm.model.05.1626">
    <property type="protein sequence ID" value="cds.evm.model.05.1626"/>
    <property type="gene ID" value="evm.TU.05.1626"/>
</dbReference>
<evidence type="ECO:0000313" key="1">
    <source>
        <dbReference type="EnsemblPlants" id="cds.evm.model.05.1626"/>
    </source>
</evidence>
<organism evidence="1 2">
    <name type="scientific">Cannabis sativa</name>
    <name type="common">Hemp</name>
    <name type="synonym">Marijuana</name>
    <dbReference type="NCBI Taxonomy" id="3483"/>
    <lineage>
        <taxon>Eukaryota</taxon>
        <taxon>Viridiplantae</taxon>
        <taxon>Streptophyta</taxon>
        <taxon>Embryophyta</taxon>
        <taxon>Tracheophyta</taxon>
        <taxon>Spermatophyta</taxon>
        <taxon>Magnoliopsida</taxon>
        <taxon>eudicotyledons</taxon>
        <taxon>Gunneridae</taxon>
        <taxon>Pentapetalae</taxon>
        <taxon>rosids</taxon>
        <taxon>fabids</taxon>
        <taxon>Rosales</taxon>
        <taxon>Cannabaceae</taxon>
        <taxon>Cannabis</taxon>
    </lineage>
</organism>
<evidence type="ECO:0000313" key="2">
    <source>
        <dbReference type="Proteomes" id="UP000596661"/>
    </source>
</evidence>
<sequence>MTRATNPTNTSTFRVLSAYGTTIIQVTNLTNTITHYKNVTFTSTVRYCAGDKMFAKLHRSCPLIGAPGCSSVSGHGGYGGVPGGGQLSMVSMAMLVAVEEEE</sequence>